<dbReference type="EMBL" id="VZCB01000037">
    <property type="protein sequence ID" value="MQN80111.1"/>
    <property type="molecule type" value="Genomic_DNA"/>
</dbReference>
<reference evidence="1 2" key="1">
    <citation type="submission" date="2019-09" db="EMBL/GenBank/DDBJ databases">
        <title>Distinct polysaccharide growth profiles of human intestinal Prevotella copri isolates.</title>
        <authorList>
            <person name="Fehlner-Peach H."/>
            <person name="Magnabosco C."/>
            <person name="Raghavan V."/>
            <person name="Scher J.U."/>
            <person name="Tett A."/>
            <person name="Cox L.M."/>
            <person name="Gottsegen C."/>
            <person name="Watters A."/>
            <person name="Wiltshire- Gordon J.D."/>
            <person name="Segata N."/>
            <person name="Bonneau R."/>
            <person name="Littman D.R."/>
        </authorList>
    </citation>
    <scope>NUCLEOTIDE SEQUENCE [LARGE SCALE GENOMIC DNA]</scope>
    <source>
        <strain evidence="2">iA622</strain>
    </source>
</reference>
<proteinExistence type="predicted"/>
<dbReference type="RefSeq" id="WP_153122375.1">
    <property type="nucleotide sequence ID" value="NZ_VZCB01000037.1"/>
</dbReference>
<dbReference type="GO" id="GO:0009295">
    <property type="term" value="C:nucleoid"/>
    <property type="evidence" value="ECO:0007669"/>
    <property type="project" value="InterPro"/>
</dbReference>
<accession>A0A6G1U003</accession>
<dbReference type="Pfam" id="PF04245">
    <property type="entry name" value="NA37"/>
    <property type="match status" value="1"/>
</dbReference>
<organism evidence="1 2">
    <name type="scientific">Segatella copri</name>
    <dbReference type="NCBI Taxonomy" id="165179"/>
    <lineage>
        <taxon>Bacteria</taxon>
        <taxon>Pseudomonadati</taxon>
        <taxon>Bacteroidota</taxon>
        <taxon>Bacteroidia</taxon>
        <taxon>Bacteroidales</taxon>
        <taxon>Prevotellaceae</taxon>
        <taxon>Segatella</taxon>
    </lineage>
</organism>
<sequence>MLYIDHISIERAIMHRIKGKEQNVDAHCEYNDELLSLDNEIKTLLKNRIQTSFGFHSKSFELVLENDADGSTFSYLRNLRTMSDEVFIDSSKTVANILADSSNRGAIPGGFLLVLDCLYRGKVAVFVFKAEPHMALSVINHQAQALKDIILSPSQKLYKAFMMIQEGENLEKESFSYTLFDDQFASGTALARYFYQDFLGLSIKQNNIVLTKLFYDEMRKCINKTYKGDYDTKANVEDLLFSSLTDETSVINPRDTVIRIVPEADRDVFLNKVCAKELAHAFTKDTAAISNVIQNKRVDICDGIKLVGNREIFTNRVKIDKDMENPNKIIITIEAEDEANE</sequence>
<gene>
    <name evidence="1" type="ORF">F7D73_03900</name>
</gene>
<dbReference type="Proteomes" id="UP000480425">
    <property type="component" value="Unassembled WGS sequence"/>
</dbReference>
<protein>
    <submittedName>
        <fullName evidence="1">Nucleoid-associated protein</fullName>
    </submittedName>
</protein>
<evidence type="ECO:0000313" key="2">
    <source>
        <dbReference type="Proteomes" id="UP000480425"/>
    </source>
</evidence>
<comment type="caution">
    <text evidence="1">The sequence shown here is derived from an EMBL/GenBank/DDBJ whole genome shotgun (WGS) entry which is preliminary data.</text>
</comment>
<evidence type="ECO:0000313" key="1">
    <source>
        <dbReference type="EMBL" id="MQN80111.1"/>
    </source>
</evidence>
<dbReference type="AlphaFoldDB" id="A0A6G1U003"/>
<dbReference type="InterPro" id="IPR007358">
    <property type="entry name" value="Nucleoid_associated_NdpA"/>
</dbReference>
<dbReference type="OrthoDB" id="9153118at2"/>
<name>A0A6G1U003_9BACT</name>